<accession>A0A1J5T3R1</accession>
<evidence type="ECO:0000313" key="1">
    <source>
        <dbReference type="EMBL" id="OIR15537.1"/>
    </source>
</evidence>
<dbReference type="PROSITE" id="PS51257">
    <property type="entry name" value="PROKAR_LIPOPROTEIN"/>
    <property type="match status" value="1"/>
</dbReference>
<reference evidence="1" key="1">
    <citation type="submission" date="2016-10" db="EMBL/GenBank/DDBJ databases">
        <title>Sequence of Gallionella enrichment culture.</title>
        <authorList>
            <person name="Poehlein A."/>
            <person name="Muehling M."/>
            <person name="Daniel R."/>
        </authorList>
    </citation>
    <scope>NUCLEOTIDE SEQUENCE</scope>
</reference>
<dbReference type="AlphaFoldDB" id="A0A1J5T3R1"/>
<protein>
    <recommendedName>
        <fullName evidence="2">HdeA/HdeB family protein</fullName>
    </recommendedName>
</protein>
<organism evidence="1">
    <name type="scientific">mine drainage metagenome</name>
    <dbReference type="NCBI Taxonomy" id="410659"/>
    <lineage>
        <taxon>unclassified sequences</taxon>
        <taxon>metagenomes</taxon>
        <taxon>ecological metagenomes</taxon>
    </lineage>
</organism>
<proteinExistence type="predicted"/>
<gene>
    <name evidence="1" type="ORF">GALL_38600</name>
</gene>
<comment type="caution">
    <text evidence="1">The sequence shown here is derived from an EMBL/GenBank/DDBJ whole genome shotgun (WGS) entry which is preliminary data.</text>
</comment>
<name>A0A1J5T3R1_9ZZZZ</name>
<evidence type="ECO:0008006" key="2">
    <source>
        <dbReference type="Google" id="ProtNLM"/>
    </source>
</evidence>
<dbReference type="EMBL" id="MLJW01000009">
    <property type="protein sequence ID" value="OIR15537.1"/>
    <property type="molecule type" value="Genomic_DNA"/>
</dbReference>
<sequence>MKGTFYILMAILAFGSMHGNAHANTVLGSVSCKQWQDKRSQPADVESYAIWLNGYLSGANATYGDMLGRDFIKNSDKISIVDWTDAYCQKYPKSMLEDSANALIKRLIKDLPF</sequence>